<dbReference type="AlphaFoldDB" id="S9TGD4"/>
<dbReference type="Gene3D" id="1.20.1600.10">
    <property type="entry name" value="Outer membrane efflux proteins (OEP)"/>
    <property type="match status" value="1"/>
</dbReference>
<sequence>MWGRVRSLDTAALERWMATDEARRSVTLSLIAQIANT</sequence>
<evidence type="ECO:0000313" key="1">
    <source>
        <dbReference type="EMBL" id="EPY01336.1"/>
    </source>
</evidence>
<organism evidence="1 2">
    <name type="scientific">Magnetospirillum fulvum MGU-K5</name>
    <dbReference type="NCBI Taxonomy" id="1316936"/>
    <lineage>
        <taxon>Bacteria</taxon>
        <taxon>Pseudomonadati</taxon>
        <taxon>Pseudomonadota</taxon>
        <taxon>Alphaproteobacteria</taxon>
        <taxon>Rhodospirillales</taxon>
        <taxon>Rhodospirillaceae</taxon>
        <taxon>Magnetospirillum</taxon>
    </lineage>
</organism>
<accession>S9TGD4</accession>
<reference evidence="1 2" key="1">
    <citation type="submission" date="2013-04" db="EMBL/GenBank/DDBJ databases">
        <authorList>
            <person name="Kuznetsov B."/>
            <person name="Ivanovsky R."/>
        </authorList>
    </citation>
    <scope>NUCLEOTIDE SEQUENCE [LARGE SCALE GENOMIC DNA]</scope>
    <source>
        <strain evidence="1 2">MGU-K5</strain>
    </source>
</reference>
<gene>
    <name evidence="1" type="ORF">K678_11453</name>
</gene>
<evidence type="ECO:0000313" key="2">
    <source>
        <dbReference type="Proteomes" id="UP000015350"/>
    </source>
</evidence>
<comment type="caution">
    <text evidence="1">The sequence shown here is derived from an EMBL/GenBank/DDBJ whole genome shotgun (WGS) entry which is preliminary data.</text>
</comment>
<dbReference type="EMBL" id="AQPH01000043">
    <property type="protein sequence ID" value="EPY01336.1"/>
    <property type="molecule type" value="Genomic_DNA"/>
</dbReference>
<proteinExistence type="predicted"/>
<dbReference type="Proteomes" id="UP000015350">
    <property type="component" value="Unassembled WGS sequence"/>
</dbReference>
<dbReference type="STRING" id="1316936.K678_11453"/>
<name>S9TGD4_MAGFU</name>
<protein>
    <submittedName>
        <fullName evidence="1">Outer membrane transport protein</fullName>
    </submittedName>
</protein>